<dbReference type="PANTHER" id="PTHR12993">
    <property type="entry name" value="N-ACETYLGLUCOSAMINYL-PHOSPHATIDYLINOSITOL DE-N-ACETYLASE-RELATED"/>
    <property type="match status" value="1"/>
</dbReference>
<evidence type="ECO:0008006" key="3">
    <source>
        <dbReference type="Google" id="ProtNLM"/>
    </source>
</evidence>
<dbReference type="Gene3D" id="3.40.50.10320">
    <property type="entry name" value="LmbE-like"/>
    <property type="match status" value="1"/>
</dbReference>
<dbReference type="InterPro" id="IPR024078">
    <property type="entry name" value="LmbE-like_dom_sf"/>
</dbReference>
<dbReference type="PANTHER" id="PTHR12993:SF11">
    <property type="entry name" value="N-ACETYLGLUCOSAMINYL-PHOSPHATIDYLINOSITOL DE-N-ACETYLASE"/>
    <property type="match status" value="1"/>
</dbReference>
<dbReference type="SUPFAM" id="SSF102588">
    <property type="entry name" value="LmbE-like"/>
    <property type="match status" value="1"/>
</dbReference>
<organism evidence="1 2">
    <name type="scientific">candidate division WWE3 bacterium CG06_land_8_20_14_3_00_42_16</name>
    <dbReference type="NCBI Taxonomy" id="1975083"/>
    <lineage>
        <taxon>Bacteria</taxon>
        <taxon>Katanobacteria</taxon>
    </lineage>
</organism>
<gene>
    <name evidence="1" type="ORF">COS81_00590</name>
</gene>
<dbReference type="GO" id="GO:0016811">
    <property type="term" value="F:hydrolase activity, acting on carbon-nitrogen (but not peptide) bonds, in linear amides"/>
    <property type="evidence" value="ECO:0007669"/>
    <property type="project" value="TreeGrafter"/>
</dbReference>
<accession>A0A2M7APJ8</accession>
<evidence type="ECO:0000313" key="2">
    <source>
        <dbReference type="Proteomes" id="UP000229916"/>
    </source>
</evidence>
<dbReference type="EMBL" id="PEWD01000009">
    <property type="protein sequence ID" value="PIU69297.1"/>
    <property type="molecule type" value="Genomic_DNA"/>
</dbReference>
<name>A0A2M7APJ8_UNCKA</name>
<protein>
    <recommendedName>
        <fullName evidence="3">PIG-L family deacetylase</fullName>
    </recommendedName>
</protein>
<sequence length="244" mass="27757">MKKRILTILAHGDDLAFGPTGTLVKYARQKVDVHLLIAVEKVDNTQTDGHFGFWEKEEIEKAASIIGISKLHFLDFQTNALSQVMLTKLTREIVLKILKIKPQIIVTLDPAGLSKNLDHLAVAVAVSQAFQKSADQNELNSLEISLKPYPASKLYHFIVPEPIQKRFELEIESMPDEKITAVIDVKPYFQTHLKAMHSQKNPNSEMKRLIAKLKCTQHHFEFFHLAEPAVSRRALKEIDLFENI</sequence>
<proteinExistence type="predicted"/>
<evidence type="ECO:0000313" key="1">
    <source>
        <dbReference type="EMBL" id="PIU69297.1"/>
    </source>
</evidence>
<dbReference type="InterPro" id="IPR003737">
    <property type="entry name" value="GlcNAc_PI_deacetylase-related"/>
</dbReference>
<dbReference type="Pfam" id="PF02585">
    <property type="entry name" value="PIG-L"/>
    <property type="match status" value="1"/>
</dbReference>
<dbReference type="AlphaFoldDB" id="A0A2M7APJ8"/>
<dbReference type="Proteomes" id="UP000229916">
    <property type="component" value="Unassembled WGS sequence"/>
</dbReference>
<reference evidence="2" key="1">
    <citation type="submission" date="2017-09" db="EMBL/GenBank/DDBJ databases">
        <title>Depth-based differentiation of microbial function through sediment-hosted aquifers and enrichment of novel symbionts in the deep terrestrial subsurface.</title>
        <authorList>
            <person name="Probst A.J."/>
            <person name="Ladd B."/>
            <person name="Jarett J.K."/>
            <person name="Geller-Mcgrath D.E."/>
            <person name="Sieber C.M.K."/>
            <person name="Emerson J.B."/>
            <person name="Anantharaman K."/>
            <person name="Thomas B.C."/>
            <person name="Malmstrom R."/>
            <person name="Stieglmeier M."/>
            <person name="Klingl A."/>
            <person name="Woyke T."/>
            <person name="Ryan C.M."/>
            <person name="Banfield J.F."/>
        </authorList>
    </citation>
    <scope>NUCLEOTIDE SEQUENCE [LARGE SCALE GENOMIC DNA]</scope>
</reference>
<comment type="caution">
    <text evidence="1">The sequence shown here is derived from an EMBL/GenBank/DDBJ whole genome shotgun (WGS) entry which is preliminary data.</text>
</comment>